<evidence type="ECO:0000256" key="3">
    <source>
        <dbReference type="ARBA" id="ARBA00022490"/>
    </source>
</evidence>
<evidence type="ECO:0000313" key="10">
    <source>
        <dbReference type="EMBL" id="PWN06228.1"/>
    </source>
</evidence>
<evidence type="ECO:0000256" key="5">
    <source>
        <dbReference type="ARBA" id="ARBA00022801"/>
    </source>
</evidence>
<dbReference type="GO" id="GO:0003723">
    <property type="term" value="F:RNA binding"/>
    <property type="evidence" value="ECO:0007669"/>
    <property type="project" value="UniProtKB-UniRule"/>
</dbReference>
<evidence type="ECO:0000256" key="7">
    <source>
        <dbReference type="ARBA" id="ARBA00022884"/>
    </source>
</evidence>
<dbReference type="SMART" id="SM00316">
    <property type="entry name" value="S1"/>
    <property type="match status" value="1"/>
</dbReference>
<dbReference type="NCBIfam" id="TIGR00358">
    <property type="entry name" value="3_prime_RNase"/>
    <property type="match status" value="1"/>
</dbReference>
<dbReference type="EMBL" id="QGGB01000007">
    <property type="protein sequence ID" value="PWN06228.1"/>
    <property type="molecule type" value="Genomic_DNA"/>
</dbReference>
<dbReference type="AlphaFoldDB" id="A0A316TQZ9"/>
<dbReference type="InterPro" id="IPR013223">
    <property type="entry name" value="RNase_B_OB_dom"/>
</dbReference>
<dbReference type="GO" id="GO:0006402">
    <property type="term" value="P:mRNA catabolic process"/>
    <property type="evidence" value="ECO:0007669"/>
    <property type="project" value="TreeGrafter"/>
</dbReference>
<dbReference type="PANTHER" id="PTHR23355:SF9">
    <property type="entry name" value="DIS3-LIKE EXONUCLEASE 2"/>
    <property type="match status" value="1"/>
</dbReference>
<dbReference type="PROSITE" id="PS01175">
    <property type="entry name" value="RIBONUCLEASE_II"/>
    <property type="match status" value="1"/>
</dbReference>
<dbReference type="OrthoDB" id="9764149at2"/>
<evidence type="ECO:0000256" key="8">
    <source>
        <dbReference type="HAMAP-Rule" id="MF_01895"/>
    </source>
</evidence>
<feature type="domain" description="S1 motif" evidence="9">
    <location>
        <begin position="635"/>
        <end position="716"/>
    </location>
</feature>
<dbReference type="Pfam" id="PF00575">
    <property type="entry name" value="S1"/>
    <property type="match status" value="1"/>
</dbReference>
<accession>A0A316TQZ9</accession>
<comment type="catalytic activity">
    <reaction evidence="1 8">
        <text>Exonucleolytic cleavage in the 3'- to 5'-direction to yield nucleoside 5'-phosphates.</text>
        <dbReference type="EC" id="3.1.13.1"/>
    </reaction>
</comment>
<protein>
    <recommendedName>
        <fullName evidence="8">Ribonuclease R</fullName>
        <shortName evidence="8">RNase R</shortName>
        <ecNumber evidence="8">3.1.13.1</ecNumber>
    </recommendedName>
</protein>
<dbReference type="InterPro" id="IPR004476">
    <property type="entry name" value="RNase_II/RNase_R"/>
</dbReference>
<comment type="similarity">
    <text evidence="8">Belongs to the RNR ribonuclease family. RNase R subfamily.</text>
</comment>
<dbReference type="RefSeq" id="WP_109647021.1">
    <property type="nucleotide sequence ID" value="NZ_QGGB01000007.1"/>
</dbReference>
<reference evidence="10 11" key="1">
    <citation type="submission" date="2018-05" db="EMBL/GenBank/DDBJ databases">
        <title>Rhodohalobacter halophilus gen. nov., sp. nov., a moderately halophilic member of the family Balneolaceae.</title>
        <authorList>
            <person name="Liu Z.-W."/>
        </authorList>
    </citation>
    <scope>NUCLEOTIDE SEQUENCE [LARGE SCALE GENOMIC DNA]</scope>
    <source>
        <strain evidence="10 11">8A47</strain>
    </source>
</reference>
<dbReference type="GO" id="GO:0008859">
    <property type="term" value="F:exoribonuclease II activity"/>
    <property type="evidence" value="ECO:0007669"/>
    <property type="project" value="UniProtKB-UniRule"/>
</dbReference>
<dbReference type="PANTHER" id="PTHR23355">
    <property type="entry name" value="RIBONUCLEASE"/>
    <property type="match status" value="1"/>
</dbReference>
<dbReference type="InterPro" id="IPR022966">
    <property type="entry name" value="RNase_II/R_CS"/>
</dbReference>
<dbReference type="Gene3D" id="2.40.50.140">
    <property type="entry name" value="Nucleic acid-binding proteins"/>
    <property type="match status" value="2"/>
</dbReference>
<dbReference type="EC" id="3.1.13.1" evidence="8"/>
<keyword evidence="3 8" id="KW-0963">Cytoplasm</keyword>
<dbReference type="Pfam" id="PF00773">
    <property type="entry name" value="RNB"/>
    <property type="match status" value="1"/>
</dbReference>
<keyword evidence="5 8" id="KW-0378">Hydrolase</keyword>
<dbReference type="InterPro" id="IPR040476">
    <property type="entry name" value="CSD2"/>
</dbReference>
<dbReference type="PROSITE" id="PS50126">
    <property type="entry name" value="S1"/>
    <property type="match status" value="1"/>
</dbReference>
<dbReference type="InterPro" id="IPR001900">
    <property type="entry name" value="RNase_II/R"/>
</dbReference>
<dbReference type="SUPFAM" id="SSF50249">
    <property type="entry name" value="Nucleic acid-binding proteins"/>
    <property type="match status" value="4"/>
</dbReference>
<dbReference type="Pfam" id="PF08206">
    <property type="entry name" value="OB_RNB"/>
    <property type="match status" value="1"/>
</dbReference>
<evidence type="ECO:0000256" key="6">
    <source>
        <dbReference type="ARBA" id="ARBA00022839"/>
    </source>
</evidence>
<dbReference type="InterPro" id="IPR012340">
    <property type="entry name" value="NA-bd_OB-fold"/>
</dbReference>
<comment type="subcellular location">
    <subcellularLocation>
        <location evidence="2 8">Cytoplasm</location>
    </subcellularLocation>
</comment>
<dbReference type="InterPro" id="IPR011805">
    <property type="entry name" value="RNase_R"/>
</dbReference>
<keyword evidence="6 8" id="KW-0269">Exonuclease</keyword>
<evidence type="ECO:0000256" key="1">
    <source>
        <dbReference type="ARBA" id="ARBA00001849"/>
    </source>
</evidence>
<evidence type="ECO:0000256" key="2">
    <source>
        <dbReference type="ARBA" id="ARBA00004496"/>
    </source>
</evidence>
<keyword evidence="7 8" id="KW-0694">RNA-binding</keyword>
<organism evidence="10 11">
    <name type="scientific">Rhodohalobacter mucosus</name>
    <dbReference type="NCBI Taxonomy" id="2079485"/>
    <lineage>
        <taxon>Bacteria</taxon>
        <taxon>Pseudomonadati</taxon>
        <taxon>Balneolota</taxon>
        <taxon>Balneolia</taxon>
        <taxon>Balneolales</taxon>
        <taxon>Balneolaceae</taxon>
        <taxon>Rhodohalobacter</taxon>
    </lineage>
</organism>
<proteinExistence type="inferred from homology"/>
<dbReference type="HAMAP" id="MF_01895">
    <property type="entry name" value="RNase_R"/>
    <property type="match status" value="1"/>
</dbReference>
<evidence type="ECO:0000313" key="11">
    <source>
        <dbReference type="Proteomes" id="UP000245533"/>
    </source>
</evidence>
<comment type="function">
    <text evidence="8">3'-5' exoribonuclease that releases 5'-nucleoside monophosphates and is involved in maturation of structured RNAs.</text>
</comment>
<sequence>MSQNKLSSLERKIIELLKSYPDASIPIPLLEDALSLKKKKGGQKLKKSINRLKQLGHIRVTKGNLVRLNEVAEADKSFVQGKLDVTSHGDGYVIVEGRDQDIKISHKFLGTALDGDIVKVKLMGYHRKSNKPMGRIEEVVQRSRTLFVGTLEKVAQNTYLIKSDQQSSRVDFFVDPDDLNGARPGDKVTFNLVQWDDVRGYPQARVVQSLGDAGTNEANVLSILAEKQFASSFPDHVEEFAERIPDHITEDEIARRRDMRDEVVMTIDPANAKDFDDGLSIAILNNGNYYLGVHIADVTHYMPRGSILDEEALHRGTSVYLVDRVIPMLPERLSNGVCSLRPNEDKLAYSCFMEIAPNGKLVNYSIEETVIHSKQRFVYDEVQDILDGNADHPFINELQILEKLAKTLLERRFNEGSINFETPEPKFVLDENGKPVDVIVKERLFAHRLIEECMLMANKTVATHVQSLRKQKGGGKTSKNDHPFLYRVHDKPDLEKLNNIRETVKPIGINFDLNGNVTPKKINSLLQQVEETSLEKIINGLMLRAMAKAEYTPKNIGHFGLGFENYTHFTSPIRRYPDVIVHRLLKRYSAGATEYTYEQLTQNGEHCSERERYAVEAERDSVKLKQVEYLSERLGQTFAGTISGVTDNGIYVQINDIYCEGMIRVSDLKDDYYIYHPKLHCLTGRSKGKKYRLGDAINVKVVRTDLEKRQIDLELSRS</sequence>
<dbReference type="Proteomes" id="UP000245533">
    <property type="component" value="Unassembled WGS sequence"/>
</dbReference>
<dbReference type="GO" id="GO:0005829">
    <property type="term" value="C:cytosol"/>
    <property type="evidence" value="ECO:0007669"/>
    <property type="project" value="TreeGrafter"/>
</dbReference>
<gene>
    <name evidence="8 10" type="primary">rnr</name>
    <name evidence="10" type="ORF">DDZ15_10385</name>
</gene>
<keyword evidence="11" id="KW-1185">Reference proteome</keyword>
<evidence type="ECO:0000256" key="4">
    <source>
        <dbReference type="ARBA" id="ARBA00022722"/>
    </source>
</evidence>
<dbReference type="SMART" id="SM00955">
    <property type="entry name" value="RNB"/>
    <property type="match status" value="1"/>
</dbReference>
<keyword evidence="4 8" id="KW-0540">Nuclease</keyword>
<dbReference type="CDD" id="cd04471">
    <property type="entry name" value="S1_RNase_R"/>
    <property type="match status" value="1"/>
</dbReference>
<name>A0A316TQZ9_9BACT</name>
<dbReference type="NCBIfam" id="TIGR02063">
    <property type="entry name" value="RNase_R"/>
    <property type="match status" value="1"/>
</dbReference>
<dbReference type="Pfam" id="PF17876">
    <property type="entry name" value="CSD2"/>
    <property type="match status" value="1"/>
</dbReference>
<dbReference type="InterPro" id="IPR003029">
    <property type="entry name" value="S1_domain"/>
</dbReference>
<dbReference type="InterPro" id="IPR050180">
    <property type="entry name" value="RNR_Ribonuclease"/>
</dbReference>
<evidence type="ECO:0000259" key="9">
    <source>
        <dbReference type="PROSITE" id="PS50126"/>
    </source>
</evidence>
<comment type="caution">
    <text evidence="10">The sequence shown here is derived from an EMBL/GenBank/DDBJ whole genome shotgun (WGS) entry which is preliminary data.</text>
</comment>